<dbReference type="EMBL" id="HADX01014818">
    <property type="protein sequence ID" value="SBP37050.1"/>
    <property type="molecule type" value="Transcribed_RNA"/>
</dbReference>
<reference evidence="1" key="2">
    <citation type="submission" date="2016-06" db="EMBL/GenBank/DDBJ databases">
        <title>The genome of a short-lived fish provides insights into sex chromosome evolution and the genetic control of aging.</title>
        <authorList>
            <person name="Reichwald K."/>
            <person name="Felder M."/>
            <person name="Petzold A."/>
            <person name="Koch P."/>
            <person name="Groth M."/>
            <person name="Platzer M."/>
        </authorList>
    </citation>
    <scope>NUCLEOTIDE SEQUENCE</scope>
    <source>
        <tissue evidence="1">Brain</tissue>
    </source>
</reference>
<evidence type="ECO:0000313" key="1">
    <source>
        <dbReference type="EMBL" id="SBP37050.1"/>
    </source>
</evidence>
<protein>
    <submittedName>
        <fullName evidence="1">Uncharacterized protein</fullName>
    </submittedName>
</protein>
<feature type="non-terminal residue" evidence="1">
    <location>
        <position position="45"/>
    </location>
</feature>
<sequence length="45" mass="4846">VTELARIATRPVSSSSCAEQRSWLNIIITTVTSQVELGSPKESLS</sequence>
<proteinExistence type="predicted"/>
<name>A0A1A7Z4F6_9TELE</name>
<dbReference type="AlphaFoldDB" id="A0A1A7Z4F6"/>
<organism evidence="1">
    <name type="scientific">Iconisemion striatum</name>
    <dbReference type="NCBI Taxonomy" id="60296"/>
    <lineage>
        <taxon>Eukaryota</taxon>
        <taxon>Metazoa</taxon>
        <taxon>Chordata</taxon>
        <taxon>Craniata</taxon>
        <taxon>Vertebrata</taxon>
        <taxon>Euteleostomi</taxon>
        <taxon>Actinopterygii</taxon>
        <taxon>Neopterygii</taxon>
        <taxon>Teleostei</taxon>
        <taxon>Neoteleostei</taxon>
        <taxon>Acanthomorphata</taxon>
        <taxon>Ovalentaria</taxon>
        <taxon>Atherinomorphae</taxon>
        <taxon>Cyprinodontiformes</taxon>
        <taxon>Nothobranchiidae</taxon>
        <taxon>Iconisemion</taxon>
    </lineage>
</organism>
<accession>A0A1A7Z4F6</accession>
<feature type="non-terminal residue" evidence="1">
    <location>
        <position position="1"/>
    </location>
</feature>
<gene>
    <name evidence="1" type="primary">Nfu_g_1_004232</name>
</gene>
<reference evidence="1" key="1">
    <citation type="submission" date="2016-05" db="EMBL/GenBank/DDBJ databases">
        <authorList>
            <person name="Lavstsen T."/>
            <person name="Jespersen J.S."/>
        </authorList>
    </citation>
    <scope>NUCLEOTIDE SEQUENCE</scope>
    <source>
        <tissue evidence="1">Brain</tissue>
    </source>
</reference>